<keyword evidence="2" id="KW-1185">Reference proteome</keyword>
<evidence type="ECO:0000313" key="2">
    <source>
        <dbReference type="Proteomes" id="UP001064048"/>
    </source>
</evidence>
<dbReference type="EMBL" id="CM046105">
    <property type="protein sequence ID" value="KAI8435218.1"/>
    <property type="molecule type" value="Genomic_DNA"/>
</dbReference>
<dbReference type="Proteomes" id="UP001064048">
    <property type="component" value="Chromosome 5"/>
</dbReference>
<protein>
    <submittedName>
        <fullName evidence="1">Uncharacterized protein</fullName>
    </submittedName>
</protein>
<name>A0ACC0KG04_CHOFU</name>
<organism evidence="1 2">
    <name type="scientific">Choristoneura fumiferana</name>
    <name type="common">Spruce budworm moth</name>
    <name type="synonym">Archips fumiferana</name>
    <dbReference type="NCBI Taxonomy" id="7141"/>
    <lineage>
        <taxon>Eukaryota</taxon>
        <taxon>Metazoa</taxon>
        <taxon>Ecdysozoa</taxon>
        <taxon>Arthropoda</taxon>
        <taxon>Hexapoda</taxon>
        <taxon>Insecta</taxon>
        <taxon>Pterygota</taxon>
        <taxon>Neoptera</taxon>
        <taxon>Endopterygota</taxon>
        <taxon>Lepidoptera</taxon>
        <taxon>Glossata</taxon>
        <taxon>Ditrysia</taxon>
        <taxon>Tortricoidea</taxon>
        <taxon>Tortricidae</taxon>
        <taxon>Tortricinae</taxon>
        <taxon>Choristoneura</taxon>
    </lineage>
</organism>
<accession>A0ACC0KG04</accession>
<evidence type="ECO:0000313" key="1">
    <source>
        <dbReference type="EMBL" id="KAI8435218.1"/>
    </source>
</evidence>
<proteinExistence type="predicted"/>
<gene>
    <name evidence="1" type="ORF">MSG28_003574</name>
</gene>
<reference evidence="1 2" key="1">
    <citation type="journal article" date="2022" name="Genome Biol. Evol.">
        <title>The Spruce Budworm Genome: Reconstructing the Evolutionary History of Antifreeze Proteins.</title>
        <authorList>
            <person name="Beliveau C."/>
            <person name="Gagne P."/>
            <person name="Picq S."/>
            <person name="Vernygora O."/>
            <person name="Keeling C.I."/>
            <person name="Pinkney K."/>
            <person name="Doucet D."/>
            <person name="Wen F."/>
            <person name="Johnston J.S."/>
            <person name="Maaroufi H."/>
            <person name="Boyle B."/>
            <person name="Laroche J."/>
            <person name="Dewar K."/>
            <person name="Juretic N."/>
            <person name="Blackburn G."/>
            <person name="Nisole A."/>
            <person name="Brunet B."/>
            <person name="Brandao M."/>
            <person name="Lumley L."/>
            <person name="Duan J."/>
            <person name="Quan G."/>
            <person name="Lucarotti C.J."/>
            <person name="Roe A.D."/>
            <person name="Sperling F.A.H."/>
            <person name="Levesque R.C."/>
            <person name="Cusson M."/>
        </authorList>
    </citation>
    <scope>NUCLEOTIDE SEQUENCE [LARGE SCALE GENOMIC DNA]</scope>
    <source>
        <strain evidence="1">Glfc:IPQL:Cfum</strain>
    </source>
</reference>
<sequence>MTVDVMFVSVNVKEDDYPELKWPKKYTVEAVKLYLSAGWSENYKYWRSSKSSRIDANDGAVIKIARAPRTRKSKGDEYEIHPETTEEELNKMVCYVKHGTTFSPITPKEFLPLLVWLEPEGPDNVKGVDCVKFTNANENEAETKQTLWAVYENETEAWVPIRFEEEEVNKWHGYFSNHVIWDFFNFQPNFVKMDDIKIYKDYDCIEKNDDDDDDTIKSVAETLESLKPEDKQHLDHVFKTYKKRFNKQYAHKNEHEMRKSIFHKKWRLVEDTNRKNMGYTLALNKLSDRTDEEMKRYRGLRRNKPRSPGNVPFPYTQQKIKEIAETLPSEYDLRLEGVVGPVLNQEDCGSCWSFGATAAAEGALARSNGGNLIKLSNQALLDCSWGFGNSGCDGGNDEDSYKWMMEYGLPTEQEYGPYLMQEGFCDIENMTTTYKIRGYTDVTPFSVEALKVALINHGPLSVSIDSSDALEMYEEGIFYDPSCESSPDKLNHEVTLVGYGTKDGDTFWIIKNTRGPYWGLDGYAHISTRDNNCGVATEPTYVVF</sequence>
<comment type="caution">
    <text evidence="1">The sequence shown here is derived from an EMBL/GenBank/DDBJ whole genome shotgun (WGS) entry which is preliminary data.</text>
</comment>